<evidence type="ECO:0000256" key="1">
    <source>
        <dbReference type="SAM" id="Phobius"/>
    </source>
</evidence>
<keyword evidence="1" id="KW-0812">Transmembrane</keyword>
<proteinExistence type="predicted"/>
<keyword evidence="1" id="KW-1133">Transmembrane helix</keyword>
<feature type="transmembrane region" description="Helical" evidence="1">
    <location>
        <begin position="43"/>
        <end position="66"/>
    </location>
</feature>
<keyword evidence="3" id="KW-1185">Reference proteome</keyword>
<dbReference type="RefSeq" id="WP_380788742.1">
    <property type="nucleotide sequence ID" value="NZ_JBHTKR010000001.1"/>
</dbReference>
<comment type="caution">
    <text evidence="2">The sequence shown here is derived from an EMBL/GenBank/DDBJ whole genome shotgun (WGS) entry which is preliminary data.</text>
</comment>
<sequence length="109" mass="12110">MPKLIRLYITQAAIGFGLAGVFVAMLLWFNIANLWHLVTHSDMGLLAVLALWVSNGVVFGGVQFAISVMRIKDDDDDEPRGGHRRPIRVDTSRMIPVRVAARGGRGQRR</sequence>
<feature type="transmembrane region" description="Helical" evidence="1">
    <location>
        <begin position="12"/>
        <end position="31"/>
    </location>
</feature>
<reference evidence="3" key="1">
    <citation type="journal article" date="2019" name="Int. J. Syst. Evol. Microbiol.">
        <title>The Global Catalogue of Microorganisms (GCM) 10K type strain sequencing project: providing services to taxonomists for standard genome sequencing and annotation.</title>
        <authorList>
            <consortium name="The Broad Institute Genomics Platform"/>
            <consortium name="The Broad Institute Genome Sequencing Center for Infectious Disease"/>
            <person name="Wu L."/>
            <person name="Ma J."/>
        </authorList>
    </citation>
    <scope>NUCLEOTIDE SEQUENCE [LARGE SCALE GENOMIC DNA]</scope>
    <source>
        <strain evidence="3">CCUG 55328</strain>
    </source>
</reference>
<accession>A0ABW3T8U9</accession>
<protein>
    <submittedName>
        <fullName evidence="2">Uncharacterized protein</fullName>
    </submittedName>
</protein>
<evidence type="ECO:0000313" key="2">
    <source>
        <dbReference type="EMBL" id="MFD1193448.1"/>
    </source>
</evidence>
<keyword evidence="1" id="KW-0472">Membrane</keyword>
<dbReference type="Proteomes" id="UP001597151">
    <property type="component" value="Unassembled WGS sequence"/>
</dbReference>
<name>A0ABW3T8U9_9RHOB</name>
<evidence type="ECO:0000313" key="3">
    <source>
        <dbReference type="Proteomes" id="UP001597151"/>
    </source>
</evidence>
<dbReference type="EMBL" id="JBHTKR010000001">
    <property type="protein sequence ID" value="MFD1193448.1"/>
    <property type="molecule type" value="Genomic_DNA"/>
</dbReference>
<organism evidence="2 3">
    <name type="scientific">Seohaeicola saemankumensis</name>
    <dbReference type="NCBI Taxonomy" id="481181"/>
    <lineage>
        <taxon>Bacteria</taxon>
        <taxon>Pseudomonadati</taxon>
        <taxon>Pseudomonadota</taxon>
        <taxon>Alphaproteobacteria</taxon>
        <taxon>Rhodobacterales</taxon>
        <taxon>Roseobacteraceae</taxon>
        <taxon>Seohaeicola</taxon>
    </lineage>
</organism>
<gene>
    <name evidence="2" type="ORF">ACFQ3C_02035</name>
</gene>